<proteinExistence type="predicted"/>
<dbReference type="RefSeq" id="WP_137986604.1">
    <property type="nucleotide sequence ID" value="NZ_JHEG04000001.1"/>
</dbReference>
<evidence type="ECO:0000313" key="3">
    <source>
        <dbReference type="Proteomes" id="UP000029738"/>
    </source>
</evidence>
<feature type="signal peptide" evidence="1">
    <location>
        <begin position="1"/>
        <end position="24"/>
    </location>
</feature>
<dbReference type="EMBL" id="JHEG04000001">
    <property type="protein sequence ID" value="KAF3888464.1"/>
    <property type="molecule type" value="Genomic_DNA"/>
</dbReference>
<dbReference type="OrthoDB" id="514472at2"/>
<reference evidence="2" key="2">
    <citation type="submission" date="2019-11" db="EMBL/GenBank/DDBJ databases">
        <title>Improved Assembly of Tolypothrix boutellei genome.</title>
        <authorList>
            <person name="Sarangi A.N."/>
            <person name="Mukherjee M."/>
            <person name="Ghosh S."/>
            <person name="Singh D."/>
            <person name="Das A."/>
            <person name="Kant S."/>
            <person name="Prusty A."/>
            <person name="Tripathy S."/>
        </authorList>
    </citation>
    <scope>NUCLEOTIDE SEQUENCE</scope>
    <source>
        <strain evidence="2">VB521301</strain>
    </source>
</reference>
<reference evidence="2" key="1">
    <citation type="journal article" date="2015" name="Genome Announc.">
        <title>Draft Genome Sequence of Tolypothrix boutellei Strain VB521301.</title>
        <authorList>
            <person name="Chandrababunaidu M.M."/>
            <person name="Singh D."/>
            <person name="Sen D."/>
            <person name="Bhan S."/>
            <person name="Das S."/>
            <person name="Gupta A."/>
            <person name="Adhikary S.P."/>
            <person name="Tripathy S."/>
        </authorList>
    </citation>
    <scope>NUCLEOTIDE SEQUENCE</scope>
    <source>
        <strain evidence="2">VB521301</strain>
    </source>
</reference>
<comment type="caution">
    <text evidence="2">The sequence shown here is derived from an EMBL/GenBank/DDBJ whole genome shotgun (WGS) entry which is preliminary data.</text>
</comment>
<evidence type="ECO:0000256" key="1">
    <source>
        <dbReference type="SAM" id="SignalP"/>
    </source>
</evidence>
<feature type="chain" id="PRO_5035780131" description="PEP-CTERM sorting domain-containing protein" evidence="1">
    <location>
        <begin position="25"/>
        <end position="237"/>
    </location>
</feature>
<sequence length="237" mass="25936">MRIINKLAKTFSAATVLAMTVYLAPESSIAGIAQGSGRAVNTTDTLYFEIDTSIADTNTDPKLGSFLGAIKNATYNQLETGPFGDETKFNTFKFNPAELKTSLIEDPSELQAINDTDGDFQGKFTNKAVKYEARLQDSKSNFINFEFYAPFTDANSLSVFNASNLNQFLNNDGTVGFPRRLGVLNVDSVLSETNAFFLIPAPDEVTKVPEPMAITGLLGFSILSTALLRKSNRRLER</sequence>
<evidence type="ECO:0000313" key="2">
    <source>
        <dbReference type="EMBL" id="KAF3888464.1"/>
    </source>
</evidence>
<dbReference type="Proteomes" id="UP000029738">
    <property type="component" value="Unassembled WGS sequence"/>
</dbReference>
<evidence type="ECO:0008006" key="4">
    <source>
        <dbReference type="Google" id="ProtNLM"/>
    </source>
</evidence>
<protein>
    <recommendedName>
        <fullName evidence="4">PEP-CTERM sorting domain-containing protein</fullName>
    </recommendedName>
</protein>
<keyword evidence="3" id="KW-1185">Reference proteome</keyword>
<name>A0A8S9TA44_9CYAN</name>
<organism evidence="2 3">
    <name type="scientific">Tolypothrix bouteillei VB521301</name>
    <dbReference type="NCBI Taxonomy" id="1479485"/>
    <lineage>
        <taxon>Bacteria</taxon>
        <taxon>Bacillati</taxon>
        <taxon>Cyanobacteriota</taxon>
        <taxon>Cyanophyceae</taxon>
        <taxon>Nostocales</taxon>
        <taxon>Tolypothrichaceae</taxon>
        <taxon>Tolypothrix</taxon>
    </lineage>
</organism>
<gene>
    <name evidence="2" type="ORF">DA73_0400025505</name>
</gene>
<accession>A0A8S9TA44</accession>
<dbReference type="AlphaFoldDB" id="A0A8S9TA44"/>
<keyword evidence="1" id="KW-0732">Signal</keyword>